<organism evidence="2 3">
    <name type="scientific">Candidatus Daviesbacteria bacterium RIFCSPHIGHO2_02_FULL_43_12</name>
    <dbReference type="NCBI Taxonomy" id="1797776"/>
    <lineage>
        <taxon>Bacteria</taxon>
        <taxon>Candidatus Daviesiibacteriota</taxon>
    </lineage>
</organism>
<feature type="transmembrane region" description="Helical" evidence="1">
    <location>
        <begin position="156"/>
        <end position="174"/>
    </location>
</feature>
<proteinExistence type="predicted"/>
<sequence length="182" mass="20833">MIKKNTFFALSLLLLGYMFIPGPKDVYQLADLPSSVRSNLDGDTWQVPNLKAYFTNSFRPEVIPFYVKNYAGLTMLPFGPLRLNYPPELAVTYIKVETHSTYLEEYVYPLRNSLYINGLEPYDESNNPKYDGAVKFDLPEGTFDNKVTLRYYPSAAWVRLVVWAGIVSCAWLLGKMSKKAFV</sequence>
<comment type="caution">
    <text evidence="2">The sequence shown here is derived from an EMBL/GenBank/DDBJ whole genome shotgun (WGS) entry which is preliminary data.</text>
</comment>
<dbReference type="AlphaFoldDB" id="A0A1F5KK47"/>
<dbReference type="EMBL" id="MFDD01000002">
    <property type="protein sequence ID" value="OGE41298.1"/>
    <property type="molecule type" value="Genomic_DNA"/>
</dbReference>
<dbReference type="Proteomes" id="UP000177328">
    <property type="component" value="Unassembled WGS sequence"/>
</dbReference>
<name>A0A1F5KK47_9BACT</name>
<keyword evidence="1" id="KW-0472">Membrane</keyword>
<keyword evidence="1" id="KW-0812">Transmembrane</keyword>
<keyword evidence="1" id="KW-1133">Transmembrane helix</keyword>
<evidence type="ECO:0000313" key="2">
    <source>
        <dbReference type="EMBL" id="OGE41298.1"/>
    </source>
</evidence>
<evidence type="ECO:0000313" key="3">
    <source>
        <dbReference type="Proteomes" id="UP000177328"/>
    </source>
</evidence>
<evidence type="ECO:0000256" key="1">
    <source>
        <dbReference type="SAM" id="Phobius"/>
    </source>
</evidence>
<accession>A0A1F5KK47</accession>
<protein>
    <submittedName>
        <fullName evidence="2">Uncharacterized protein</fullName>
    </submittedName>
</protein>
<reference evidence="2 3" key="1">
    <citation type="journal article" date="2016" name="Nat. Commun.">
        <title>Thousands of microbial genomes shed light on interconnected biogeochemical processes in an aquifer system.</title>
        <authorList>
            <person name="Anantharaman K."/>
            <person name="Brown C.T."/>
            <person name="Hug L.A."/>
            <person name="Sharon I."/>
            <person name="Castelle C.J."/>
            <person name="Probst A.J."/>
            <person name="Thomas B.C."/>
            <person name="Singh A."/>
            <person name="Wilkins M.J."/>
            <person name="Karaoz U."/>
            <person name="Brodie E.L."/>
            <person name="Williams K.H."/>
            <person name="Hubbard S.S."/>
            <person name="Banfield J.F."/>
        </authorList>
    </citation>
    <scope>NUCLEOTIDE SEQUENCE [LARGE SCALE GENOMIC DNA]</scope>
</reference>
<gene>
    <name evidence="2" type="ORF">A3D25_02115</name>
</gene>